<evidence type="ECO:0000313" key="3">
    <source>
        <dbReference type="Proteomes" id="UP001551482"/>
    </source>
</evidence>
<sequence>MSTAVRSGLAALLVVEFAAHLVQFRDLLNQRLEDSVLGLVPAVARAAAVVAEVDAVDEVRQMLDRRQREAQRGDGVDVDRGDRSVCERVPVR</sequence>
<accession>A0ABV3DWX7</accession>
<evidence type="ECO:0000313" key="2">
    <source>
        <dbReference type="EMBL" id="MEU8140246.1"/>
    </source>
</evidence>
<evidence type="ECO:0008006" key="4">
    <source>
        <dbReference type="Google" id="ProtNLM"/>
    </source>
</evidence>
<dbReference type="EMBL" id="JBEZFP010000282">
    <property type="protein sequence ID" value="MEU8140246.1"/>
    <property type="molecule type" value="Genomic_DNA"/>
</dbReference>
<name>A0ABV3DWX7_9ACTN</name>
<keyword evidence="3" id="KW-1185">Reference proteome</keyword>
<dbReference type="Proteomes" id="UP001551482">
    <property type="component" value="Unassembled WGS sequence"/>
</dbReference>
<gene>
    <name evidence="2" type="ORF">AB0C36_43045</name>
</gene>
<organism evidence="2 3">
    <name type="scientific">Streptodolium elevatio</name>
    <dbReference type="NCBI Taxonomy" id="3157996"/>
    <lineage>
        <taxon>Bacteria</taxon>
        <taxon>Bacillati</taxon>
        <taxon>Actinomycetota</taxon>
        <taxon>Actinomycetes</taxon>
        <taxon>Kitasatosporales</taxon>
        <taxon>Streptomycetaceae</taxon>
        <taxon>Streptodolium</taxon>
    </lineage>
</organism>
<comment type="caution">
    <text evidence="2">The sequence shown here is derived from an EMBL/GenBank/DDBJ whole genome shotgun (WGS) entry which is preliminary data.</text>
</comment>
<proteinExistence type="predicted"/>
<protein>
    <recommendedName>
        <fullName evidence="4">Secreted protein</fullName>
    </recommendedName>
</protein>
<feature type="region of interest" description="Disordered" evidence="1">
    <location>
        <begin position="66"/>
        <end position="92"/>
    </location>
</feature>
<reference evidence="2 3" key="1">
    <citation type="submission" date="2024-06" db="EMBL/GenBank/DDBJ databases">
        <title>The Natural Products Discovery Center: Release of the First 8490 Sequenced Strains for Exploring Actinobacteria Biosynthetic Diversity.</title>
        <authorList>
            <person name="Kalkreuter E."/>
            <person name="Kautsar S.A."/>
            <person name="Yang D."/>
            <person name="Bader C.D."/>
            <person name="Teijaro C.N."/>
            <person name="Fluegel L."/>
            <person name="Davis C.M."/>
            <person name="Simpson J.R."/>
            <person name="Lauterbach L."/>
            <person name="Steele A.D."/>
            <person name="Gui C."/>
            <person name="Meng S."/>
            <person name="Li G."/>
            <person name="Viehrig K."/>
            <person name="Ye F."/>
            <person name="Su P."/>
            <person name="Kiefer A.F."/>
            <person name="Nichols A."/>
            <person name="Cepeda A.J."/>
            <person name="Yan W."/>
            <person name="Fan B."/>
            <person name="Jiang Y."/>
            <person name="Adhikari A."/>
            <person name="Zheng C.-J."/>
            <person name="Schuster L."/>
            <person name="Cowan T.M."/>
            <person name="Smanski M.J."/>
            <person name="Chevrette M.G."/>
            <person name="De Carvalho L.P.S."/>
            <person name="Shen B."/>
        </authorList>
    </citation>
    <scope>NUCLEOTIDE SEQUENCE [LARGE SCALE GENOMIC DNA]</scope>
    <source>
        <strain evidence="2 3">NPDC048946</strain>
    </source>
</reference>
<evidence type="ECO:0000256" key="1">
    <source>
        <dbReference type="SAM" id="MobiDB-lite"/>
    </source>
</evidence>
<dbReference type="RefSeq" id="WP_358365254.1">
    <property type="nucleotide sequence ID" value="NZ_JBEZFP010000282.1"/>
</dbReference>